<keyword evidence="2" id="KW-1185">Reference proteome</keyword>
<evidence type="ECO:0000313" key="2">
    <source>
        <dbReference type="Proteomes" id="UP000078543"/>
    </source>
</evidence>
<dbReference type="EMBL" id="LWQU01000141">
    <property type="protein sequence ID" value="OAN49973.1"/>
    <property type="molecule type" value="Genomic_DNA"/>
</dbReference>
<organism evidence="1 2">
    <name type="scientific">Magnetospirillum moscoviense</name>
    <dbReference type="NCBI Taxonomy" id="1437059"/>
    <lineage>
        <taxon>Bacteria</taxon>
        <taxon>Pseudomonadati</taxon>
        <taxon>Pseudomonadota</taxon>
        <taxon>Alphaproteobacteria</taxon>
        <taxon>Rhodospirillales</taxon>
        <taxon>Rhodospirillaceae</taxon>
        <taxon>Magnetospirillum</taxon>
    </lineage>
</organism>
<proteinExistence type="predicted"/>
<reference evidence="1 2" key="1">
    <citation type="submission" date="2016-04" db="EMBL/GenBank/DDBJ databases">
        <title>Draft genome sequence of freshwater magnetotactic bacteria Magnetospirillum marisnigri SP-1 and Magnetospirillum moscoviense BB-1.</title>
        <authorList>
            <person name="Koziaeva V."/>
            <person name="Dziuba M.V."/>
            <person name="Ivanov T.M."/>
            <person name="Kuznetsov B."/>
            <person name="Grouzdev D.S."/>
        </authorList>
    </citation>
    <scope>NUCLEOTIDE SEQUENCE [LARGE SCALE GENOMIC DNA]</scope>
    <source>
        <strain evidence="1 2">BB-1</strain>
    </source>
</reference>
<name>A0A178MN52_9PROT</name>
<dbReference type="Proteomes" id="UP000078543">
    <property type="component" value="Unassembled WGS sequence"/>
</dbReference>
<gene>
    <name evidence="1" type="ORF">A6A05_01785</name>
</gene>
<protein>
    <submittedName>
        <fullName evidence="1">Uncharacterized protein</fullName>
    </submittedName>
</protein>
<sequence>MQCRQEIRVDTFLARQQGGATDDRGQPSMVAVDEPVPGLGNALMGQGEAPQVWRTTVRQT</sequence>
<comment type="caution">
    <text evidence="1">The sequence shown here is derived from an EMBL/GenBank/DDBJ whole genome shotgun (WGS) entry which is preliminary data.</text>
</comment>
<evidence type="ECO:0000313" key="1">
    <source>
        <dbReference type="EMBL" id="OAN49973.1"/>
    </source>
</evidence>
<accession>A0A178MN52</accession>
<dbReference type="AlphaFoldDB" id="A0A178MN52"/>